<feature type="domain" description="Glycosyl hydrolase family 32 N-terminal" evidence="5">
    <location>
        <begin position="43"/>
        <end position="264"/>
    </location>
</feature>
<dbReference type="STRING" id="1279009.ADICEAN_00130"/>
<evidence type="ECO:0000256" key="3">
    <source>
        <dbReference type="ARBA" id="ARBA00023295"/>
    </source>
</evidence>
<dbReference type="CDD" id="cd18622">
    <property type="entry name" value="GH32_Inu-like"/>
    <property type="match status" value="1"/>
</dbReference>
<protein>
    <submittedName>
        <fullName evidence="7">Levanase</fullName>
        <ecNumber evidence="7">3.2.1.80</ecNumber>
    </submittedName>
</protein>
<evidence type="ECO:0000256" key="4">
    <source>
        <dbReference type="RuleBase" id="RU362110"/>
    </source>
</evidence>
<evidence type="ECO:0000259" key="6">
    <source>
        <dbReference type="Pfam" id="PF08244"/>
    </source>
</evidence>
<dbReference type="RefSeq" id="WP_009193543.1">
    <property type="nucleotide sequence ID" value="NZ_AODQ01000002.1"/>
</dbReference>
<dbReference type="Pfam" id="PF08244">
    <property type="entry name" value="Glyco_hydro_32C"/>
    <property type="match status" value="1"/>
</dbReference>
<dbReference type="InterPro" id="IPR013189">
    <property type="entry name" value="Glyco_hydro_32_C"/>
</dbReference>
<dbReference type="EMBL" id="AODQ01000002">
    <property type="protein sequence ID" value="EMR04678.1"/>
    <property type="molecule type" value="Genomic_DNA"/>
</dbReference>
<keyword evidence="3 4" id="KW-0326">Glycosidase</keyword>
<sequence length="672" mass="75804">MERLYFFTLCFILSSCVTNPEGQVNTTSKANEEREHTYRPHYHLSPPEGWMGDPSGLVFHEGLYHFYYWRHAASKDLVNWSHYPKAFKRQDSIGQMSGSVVVDYENTSGFGSKESPPFVAIYSMLRPSDGRQMQGIAYSTDKGNTYTHYDKNPVIDIGSTEFRDPQVFWHAPSNKWLMVIALADARKVQFYSSPNLKDWTFVSDFGPVGAEGGVWECPDLFPLPVDGDPNNIKWVLEVDVQPVGGQYFLGSFDGERFVVDPDFQKQLQTTSYVPKGKVLFDFEKGLEGWRQEGEAFSASPTKGALELQSVIIGYQGQQLVNSYYRQDKTVGRITSPAFTIDQEYINFMIGGGYHPDSTAIRLLIDGKVVRSTTGANTETMRWSNWPVKEWRGKTARIEIVDQHTGGFGHINVDHIMQSNEPAVHKREVAPWIDYGPDFYAVRSWQDAPQNGKSRVWIAWMGNWLYAHDLPTKGWKGMQSVPRELSLKAFPDGVRLVQQPVGSLKQLRKKHVQVQDLVVKGIVPVNDFQPDRNAYELVVEFDLGEAKHVGLHIAAGEKNKTIIGYREDQQQLYVDRTNSGKVGFNPSFPLMSEGPLSSANGTIRLRIFVDQCSVEVFGGEGETVISSLIFPEPEDLEVRLFSEGGSARVLKLDAWMLDAATIEKVEVADMKSF</sequence>
<organism evidence="7 8">
    <name type="scientific">Cesiribacter andamanensis AMV16</name>
    <dbReference type="NCBI Taxonomy" id="1279009"/>
    <lineage>
        <taxon>Bacteria</taxon>
        <taxon>Pseudomonadati</taxon>
        <taxon>Bacteroidota</taxon>
        <taxon>Cytophagia</taxon>
        <taxon>Cytophagales</taxon>
        <taxon>Cesiribacteraceae</taxon>
        <taxon>Cesiribacter</taxon>
    </lineage>
</organism>
<dbReference type="Pfam" id="PF00251">
    <property type="entry name" value="Glyco_hydro_32N"/>
    <property type="match status" value="2"/>
</dbReference>
<evidence type="ECO:0000313" key="7">
    <source>
        <dbReference type="EMBL" id="EMR04678.1"/>
    </source>
</evidence>
<dbReference type="AlphaFoldDB" id="M7N7U3"/>
<dbReference type="InterPro" id="IPR013148">
    <property type="entry name" value="Glyco_hydro_32_N"/>
</dbReference>
<dbReference type="EC" id="3.2.1.80" evidence="7"/>
<dbReference type="SUPFAM" id="SSF75005">
    <property type="entry name" value="Arabinanase/levansucrase/invertase"/>
    <property type="match status" value="1"/>
</dbReference>
<dbReference type="PATRIC" id="fig|1279009.4.peg.135"/>
<dbReference type="GO" id="GO:0005737">
    <property type="term" value="C:cytoplasm"/>
    <property type="evidence" value="ECO:0007669"/>
    <property type="project" value="TreeGrafter"/>
</dbReference>
<dbReference type="PANTHER" id="PTHR42800">
    <property type="entry name" value="EXOINULINASE INUD (AFU_ORTHOLOGUE AFUA_5G00480)"/>
    <property type="match status" value="1"/>
</dbReference>
<name>M7N7U3_9BACT</name>
<dbReference type="GO" id="GO:0005987">
    <property type="term" value="P:sucrose catabolic process"/>
    <property type="evidence" value="ECO:0007669"/>
    <property type="project" value="TreeGrafter"/>
</dbReference>
<feature type="domain" description="Glycosyl hydrolase family 32 C-terminal" evidence="6">
    <location>
        <begin position="503"/>
        <end position="654"/>
    </location>
</feature>
<accession>M7N7U3</accession>
<comment type="similarity">
    <text evidence="1 4">Belongs to the glycosyl hydrolase 32 family.</text>
</comment>
<dbReference type="GO" id="GO:0004575">
    <property type="term" value="F:sucrose alpha-glucosidase activity"/>
    <property type="evidence" value="ECO:0007669"/>
    <property type="project" value="TreeGrafter"/>
</dbReference>
<dbReference type="SMART" id="SM00640">
    <property type="entry name" value="Glyco_32"/>
    <property type="match status" value="1"/>
</dbReference>
<dbReference type="InterPro" id="IPR013320">
    <property type="entry name" value="ConA-like_dom_sf"/>
</dbReference>
<dbReference type="Gene3D" id="2.60.120.560">
    <property type="entry name" value="Exo-inulinase, domain 1"/>
    <property type="match status" value="1"/>
</dbReference>
<gene>
    <name evidence="7" type="primary">sacC_3</name>
    <name evidence="7" type="ORF">ADICEAN_00130</name>
</gene>
<dbReference type="InterPro" id="IPR023296">
    <property type="entry name" value="Glyco_hydro_beta-prop_sf"/>
</dbReference>
<dbReference type="Gene3D" id="2.115.10.20">
    <property type="entry name" value="Glycosyl hydrolase domain, family 43"/>
    <property type="match status" value="2"/>
</dbReference>
<evidence type="ECO:0000256" key="2">
    <source>
        <dbReference type="ARBA" id="ARBA00022801"/>
    </source>
</evidence>
<dbReference type="OrthoDB" id="9759709at2"/>
<comment type="caution">
    <text evidence="7">The sequence shown here is derived from an EMBL/GenBank/DDBJ whole genome shotgun (WGS) entry which is preliminary data.</text>
</comment>
<dbReference type="InterPro" id="IPR001362">
    <property type="entry name" value="Glyco_hydro_32"/>
</dbReference>
<reference evidence="7 8" key="1">
    <citation type="journal article" date="2013" name="Genome Announc.">
        <title>Draft Genome Sequence of Cesiribacter andamanensis Strain AMV16T, Isolated from a Soil Sample from a Mud Volcano in the Andaman Islands, India.</title>
        <authorList>
            <person name="Shivaji S."/>
            <person name="Ara S."/>
            <person name="Begum Z."/>
            <person name="Srinivas T.N."/>
            <person name="Singh A."/>
            <person name="Kumar Pinnaka A."/>
        </authorList>
    </citation>
    <scope>NUCLEOTIDE SEQUENCE [LARGE SCALE GENOMIC DNA]</scope>
    <source>
        <strain evidence="7 8">AMV16</strain>
    </source>
</reference>
<dbReference type="eggNOG" id="COG1621">
    <property type="taxonomic scope" value="Bacteria"/>
</dbReference>
<dbReference type="PANTHER" id="PTHR42800:SF1">
    <property type="entry name" value="EXOINULINASE INUD (AFU_ORTHOLOGUE AFUA_5G00480)"/>
    <property type="match status" value="1"/>
</dbReference>
<evidence type="ECO:0000256" key="1">
    <source>
        <dbReference type="ARBA" id="ARBA00009902"/>
    </source>
</evidence>
<dbReference type="PROSITE" id="PS51257">
    <property type="entry name" value="PROKAR_LIPOPROTEIN"/>
    <property type="match status" value="1"/>
</dbReference>
<dbReference type="Proteomes" id="UP000011910">
    <property type="component" value="Unassembled WGS sequence"/>
</dbReference>
<feature type="domain" description="Glycosyl hydrolase family 32 N-terminal" evidence="5">
    <location>
        <begin position="420"/>
        <end position="499"/>
    </location>
</feature>
<proteinExistence type="inferred from homology"/>
<evidence type="ECO:0000259" key="5">
    <source>
        <dbReference type="Pfam" id="PF00251"/>
    </source>
</evidence>
<evidence type="ECO:0000313" key="8">
    <source>
        <dbReference type="Proteomes" id="UP000011910"/>
    </source>
</evidence>
<keyword evidence="2 4" id="KW-0378">Hydrolase</keyword>
<dbReference type="SUPFAM" id="SSF49899">
    <property type="entry name" value="Concanavalin A-like lectins/glucanases"/>
    <property type="match status" value="1"/>
</dbReference>
<keyword evidence="8" id="KW-1185">Reference proteome</keyword>
<dbReference type="GO" id="GO:0051669">
    <property type="term" value="F:fructan beta-fructosidase activity"/>
    <property type="evidence" value="ECO:0007669"/>
    <property type="project" value="UniProtKB-EC"/>
</dbReference>